<dbReference type="AlphaFoldDB" id="A0AAW8TTC9"/>
<evidence type="ECO:0000313" key="1">
    <source>
        <dbReference type="EMBL" id="MDT2809173.1"/>
    </source>
</evidence>
<accession>A0AAW8TTC9</accession>
<dbReference type="EMBL" id="JARQBJ010000001">
    <property type="protein sequence ID" value="MDT2809173.1"/>
    <property type="molecule type" value="Genomic_DNA"/>
</dbReference>
<evidence type="ECO:0000313" key="2">
    <source>
        <dbReference type="Proteomes" id="UP001256711"/>
    </source>
</evidence>
<protein>
    <submittedName>
        <fullName evidence="1">DUF1642 domain-containing protein</fullName>
    </submittedName>
</protein>
<dbReference type="Pfam" id="PF07852">
    <property type="entry name" value="DUF1642"/>
    <property type="match status" value="1"/>
</dbReference>
<proteinExistence type="predicted"/>
<dbReference type="Proteomes" id="UP001256711">
    <property type="component" value="Unassembled WGS sequence"/>
</dbReference>
<sequence length="192" mass="22482">MKVSEAIDRLEVGDTVWVKGKVLDFDRGGYDHCPLELSLFYEDEWIHENDEISLTEPQPEKVEVPDYVAEWYEEHKYDLDNSIWACVSSITQFHSREIELNDFEKWFSDFNNEPIETLIRMKDGYTVKPKRWVVKNEKGYVAMENFKDFDNHKIGVKFTIVSEKSEGAYWDDIDRAKAEAVAVLVEGSVEEV</sequence>
<reference evidence="1" key="1">
    <citation type="submission" date="2023-03" db="EMBL/GenBank/DDBJ databases">
        <authorList>
            <person name="Shen W."/>
            <person name="Cai J."/>
        </authorList>
    </citation>
    <scope>NUCLEOTIDE SEQUENCE</scope>
    <source>
        <strain evidence="1">B226-2</strain>
    </source>
</reference>
<dbReference type="InterPro" id="IPR012865">
    <property type="entry name" value="DUF1642"/>
</dbReference>
<comment type="caution">
    <text evidence="1">The sequence shown here is derived from an EMBL/GenBank/DDBJ whole genome shotgun (WGS) entry which is preliminary data.</text>
</comment>
<organism evidence="1 2">
    <name type="scientific">Enterococcus asini</name>
    <dbReference type="NCBI Taxonomy" id="57732"/>
    <lineage>
        <taxon>Bacteria</taxon>
        <taxon>Bacillati</taxon>
        <taxon>Bacillota</taxon>
        <taxon>Bacilli</taxon>
        <taxon>Lactobacillales</taxon>
        <taxon>Enterococcaceae</taxon>
        <taxon>Enterococcus</taxon>
    </lineage>
</organism>
<dbReference type="RefSeq" id="WP_311834898.1">
    <property type="nucleotide sequence ID" value="NZ_JARQBJ010000001.1"/>
</dbReference>
<gene>
    <name evidence="1" type="ORF">P7H43_01535</name>
</gene>
<name>A0AAW8TTC9_9ENTE</name>